<comment type="caution">
    <text evidence="1">The sequence shown here is derived from an EMBL/GenBank/DDBJ whole genome shotgun (WGS) entry which is preliminary data.</text>
</comment>
<name>A0A0F9M6V4_9ZZZZ</name>
<reference evidence="1" key="1">
    <citation type="journal article" date="2015" name="Nature">
        <title>Complex archaea that bridge the gap between prokaryotes and eukaryotes.</title>
        <authorList>
            <person name="Spang A."/>
            <person name="Saw J.H."/>
            <person name="Jorgensen S.L."/>
            <person name="Zaremba-Niedzwiedzka K."/>
            <person name="Martijn J."/>
            <person name="Lind A.E."/>
            <person name="van Eijk R."/>
            <person name="Schleper C."/>
            <person name="Guy L."/>
            <person name="Ettema T.J."/>
        </authorList>
    </citation>
    <scope>NUCLEOTIDE SEQUENCE</scope>
</reference>
<evidence type="ECO:0000313" key="1">
    <source>
        <dbReference type="EMBL" id="KKN01444.1"/>
    </source>
</evidence>
<protein>
    <submittedName>
        <fullName evidence="1">Uncharacterized protein</fullName>
    </submittedName>
</protein>
<sequence>MQKKSRIMKLTILIITLSLTLAFLLTGCSTSQAARLEVNDLEWTTIKSDNTGNCYETVRVRGYWKFLGIGQIDCPEEE</sequence>
<dbReference type="EMBL" id="LAZR01005260">
    <property type="protein sequence ID" value="KKN01444.1"/>
    <property type="molecule type" value="Genomic_DNA"/>
</dbReference>
<gene>
    <name evidence="1" type="ORF">LCGC14_1127700</name>
</gene>
<organism evidence="1">
    <name type="scientific">marine sediment metagenome</name>
    <dbReference type="NCBI Taxonomy" id="412755"/>
    <lineage>
        <taxon>unclassified sequences</taxon>
        <taxon>metagenomes</taxon>
        <taxon>ecological metagenomes</taxon>
    </lineage>
</organism>
<dbReference type="AlphaFoldDB" id="A0A0F9M6V4"/>
<proteinExistence type="predicted"/>
<dbReference type="PROSITE" id="PS51257">
    <property type="entry name" value="PROKAR_LIPOPROTEIN"/>
    <property type="match status" value="1"/>
</dbReference>
<accession>A0A0F9M6V4</accession>